<protein>
    <submittedName>
        <fullName evidence="1">Uncharacterized protein</fullName>
    </submittedName>
</protein>
<dbReference type="Proteomes" id="UP000254260">
    <property type="component" value="Unassembled WGS sequence"/>
</dbReference>
<evidence type="ECO:0000313" key="2">
    <source>
        <dbReference type="Proteomes" id="UP000254260"/>
    </source>
</evidence>
<evidence type="ECO:0000313" key="1">
    <source>
        <dbReference type="EMBL" id="SUE95766.1"/>
    </source>
</evidence>
<organism evidence="1 2">
    <name type="scientific">Ectopseudomonas mendocina</name>
    <name type="common">Pseudomonas mendocina</name>
    <dbReference type="NCBI Taxonomy" id="300"/>
    <lineage>
        <taxon>Bacteria</taxon>
        <taxon>Pseudomonadati</taxon>
        <taxon>Pseudomonadota</taxon>
        <taxon>Gammaproteobacteria</taxon>
        <taxon>Pseudomonadales</taxon>
        <taxon>Pseudomonadaceae</taxon>
        <taxon>Ectopseudomonas</taxon>
    </lineage>
</organism>
<proteinExistence type="predicted"/>
<dbReference type="AlphaFoldDB" id="A0A379PN22"/>
<gene>
    <name evidence="1" type="ORF">NCTC10899_05005</name>
</gene>
<name>A0A379PN22_ECTME</name>
<dbReference type="RefSeq" id="WP_115292626.1">
    <property type="nucleotide sequence ID" value="NZ_UGUU01000002.1"/>
</dbReference>
<accession>A0A379PN22</accession>
<dbReference type="EMBL" id="UGUU01000002">
    <property type="protein sequence ID" value="SUE95766.1"/>
    <property type="molecule type" value="Genomic_DNA"/>
</dbReference>
<reference evidence="1 2" key="1">
    <citation type="submission" date="2018-06" db="EMBL/GenBank/DDBJ databases">
        <authorList>
            <consortium name="Pathogen Informatics"/>
            <person name="Doyle S."/>
        </authorList>
    </citation>
    <scope>NUCLEOTIDE SEQUENCE [LARGE SCALE GENOMIC DNA]</scope>
    <source>
        <strain evidence="1 2">NCTC10899</strain>
    </source>
</reference>
<sequence length="72" mass="8060">MRDDDEWIEQAVAKQRKSERLKRVREIATEIVTNRVAKGEVDPMDDAALRAAVIQAGRDAAAVYDAALEYLS</sequence>